<dbReference type="Gene3D" id="3.20.20.70">
    <property type="entry name" value="Aldolase class I"/>
    <property type="match status" value="1"/>
</dbReference>
<name>A0A0F9C8D4_9ZZZZ</name>
<dbReference type="InterPro" id="IPR013785">
    <property type="entry name" value="Aldolase_TIM"/>
</dbReference>
<sequence>MVKYLYAAGAMGFGKGYIWHRLFKFPKFDIITKTITLNPKIGNPFAIIHLGHSVYNRIGLHNIGIREWIKEYYDPNLILSIAGTDDEIEKIIEILHDRPLKGL</sequence>
<reference evidence="1" key="1">
    <citation type="journal article" date="2015" name="Nature">
        <title>Complex archaea that bridge the gap between prokaryotes and eukaryotes.</title>
        <authorList>
            <person name="Spang A."/>
            <person name="Saw J.H."/>
            <person name="Jorgensen S.L."/>
            <person name="Zaremba-Niedzwiedzka K."/>
            <person name="Martijn J."/>
            <person name="Lind A.E."/>
            <person name="van Eijk R."/>
            <person name="Schleper C."/>
            <person name="Guy L."/>
            <person name="Ettema T.J."/>
        </authorList>
    </citation>
    <scope>NUCLEOTIDE SEQUENCE</scope>
</reference>
<protein>
    <submittedName>
        <fullName evidence="1">Uncharacterized protein</fullName>
    </submittedName>
</protein>
<accession>A0A0F9C8D4</accession>
<feature type="non-terminal residue" evidence="1">
    <location>
        <position position="103"/>
    </location>
</feature>
<comment type="caution">
    <text evidence="1">The sequence shown here is derived from an EMBL/GenBank/DDBJ whole genome shotgun (WGS) entry which is preliminary data.</text>
</comment>
<dbReference type="EMBL" id="LAZR01045524">
    <property type="protein sequence ID" value="KKK98669.1"/>
    <property type="molecule type" value="Genomic_DNA"/>
</dbReference>
<gene>
    <name evidence="1" type="ORF">LCGC14_2640420</name>
</gene>
<evidence type="ECO:0000313" key="1">
    <source>
        <dbReference type="EMBL" id="KKK98669.1"/>
    </source>
</evidence>
<dbReference type="AlphaFoldDB" id="A0A0F9C8D4"/>
<proteinExistence type="predicted"/>
<dbReference type="SUPFAM" id="SSF51395">
    <property type="entry name" value="FMN-linked oxidoreductases"/>
    <property type="match status" value="1"/>
</dbReference>
<organism evidence="1">
    <name type="scientific">marine sediment metagenome</name>
    <dbReference type="NCBI Taxonomy" id="412755"/>
    <lineage>
        <taxon>unclassified sequences</taxon>
        <taxon>metagenomes</taxon>
        <taxon>ecological metagenomes</taxon>
    </lineage>
</organism>